<dbReference type="EMBL" id="CP036347">
    <property type="protein sequence ID" value="QDU03698.1"/>
    <property type="molecule type" value="Genomic_DNA"/>
</dbReference>
<accession>A0A517WEM0</accession>
<evidence type="ECO:0000313" key="2">
    <source>
        <dbReference type="Proteomes" id="UP000320722"/>
    </source>
</evidence>
<protein>
    <submittedName>
        <fullName evidence="1">Uncharacterized protein</fullName>
    </submittedName>
</protein>
<dbReference type="Proteomes" id="UP000320722">
    <property type="component" value="Chromosome"/>
</dbReference>
<evidence type="ECO:0000313" key="1">
    <source>
        <dbReference type="EMBL" id="QDU03698.1"/>
    </source>
</evidence>
<proteinExistence type="predicted"/>
<dbReference type="AlphaFoldDB" id="A0A517WEM0"/>
<sequence length="134" mass="14635">MCLNQKGKFTVQLINFDDVNAINELLEHIGVSAKLGPFLGEHLTQVLGQQQPDINIESIEFIGAGDCSAEGMQNSDAGHIVQIDALTIPLNVHVVLISNDRIHHLDLHVKIMAKSSDGKYAITTDVIIQRQSVV</sequence>
<gene>
    <name evidence="1" type="ORF">V6x_34210</name>
</gene>
<organism evidence="1 2">
    <name type="scientific">Gimesia chilikensis</name>
    <dbReference type="NCBI Taxonomy" id="2605989"/>
    <lineage>
        <taxon>Bacteria</taxon>
        <taxon>Pseudomonadati</taxon>
        <taxon>Planctomycetota</taxon>
        <taxon>Planctomycetia</taxon>
        <taxon>Planctomycetales</taxon>
        <taxon>Planctomycetaceae</taxon>
        <taxon>Gimesia</taxon>
    </lineage>
</organism>
<name>A0A517WEM0_9PLAN</name>
<reference evidence="1 2" key="1">
    <citation type="submission" date="2019-02" db="EMBL/GenBank/DDBJ databases">
        <title>Deep-cultivation of Planctomycetes and their phenomic and genomic characterization uncovers novel biology.</title>
        <authorList>
            <person name="Wiegand S."/>
            <person name="Jogler M."/>
            <person name="Boedeker C."/>
            <person name="Pinto D."/>
            <person name="Vollmers J."/>
            <person name="Rivas-Marin E."/>
            <person name="Kohn T."/>
            <person name="Peeters S.H."/>
            <person name="Heuer A."/>
            <person name="Rast P."/>
            <person name="Oberbeckmann S."/>
            <person name="Bunk B."/>
            <person name="Jeske O."/>
            <person name="Meyerdierks A."/>
            <person name="Storesund J.E."/>
            <person name="Kallscheuer N."/>
            <person name="Luecker S."/>
            <person name="Lage O.M."/>
            <person name="Pohl T."/>
            <person name="Merkel B.J."/>
            <person name="Hornburger P."/>
            <person name="Mueller R.-W."/>
            <person name="Bruemmer F."/>
            <person name="Labrenz M."/>
            <person name="Spormann A.M."/>
            <person name="Op den Camp H."/>
            <person name="Overmann J."/>
            <person name="Amann R."/>
            <person name="Jetten M.S.M."/>
            <person name="Mascher T."/>
            <person name="Medema M.H."/>
            <person name="Devos D.P."/>
            <person name="Kaster A.-K."/>
            <person name="Ovreas L."/>
            <person name="Rohde M."/>
            <person name="Galperin M.Y."/>
            <person name="Jogler C."/>
        </authorList>
    </citation>
    <scope>NUCLEOTIDE SEQUENCE [LARGE SCALE GENOMIC DNA]</scope>
    <source>
        <strain evidence="1 2">V6</strain>
    </source>
</reference>